<dbReference type="Gene3D" id="3.30.230.70">
    <property type="entry name" value="GHMP Kinase, N-terminal domain"/>
    <property type="match status" value="1"/>
</dbReference>
<comment type="subcellular location">
    <subcellularLocation>
        <location evidence="1">Cytoplasm</location>
    </subcellularLocation>
    <subcellularLocation>
        <location evidence="2">Nucleus</location>
        <location evidence="2">Nucleolus</location>
    </subcellularLocation>
</comment>
<dbReference type="GO" id="GO:0071028">
    <property type="term" value="P:nuclear mRNA surveillance"/>
    <property type="evidence" value="ECO:0007669"/>
    <property type="project" value="TreeGrafter"/>
</dbReference>
<dbReference type="GO" id="GO:0005730">
    <property type="term" value="C:nucleolus"/>
    <property type="evidence" value="ECO:0007669"/>
    <property type="project" value="UniProtKB-SubCell"/>
</dbReference>
<feature type="region of interest" description="Disordered" evidence="10">
    <location>
        <begin position="88"/>
        <end position="113"/>
    </location>
</feature>
<feature type="compositionally biased region" description="Polar residues" evidence="10">
    <location>
        <begin position="96"/>
        <end position="113"/>
    </location>
</feature>
<evidence type="ECO:0000256" key="8">
    <source>
        <dbReference type="ARBA" id="ARBA00023242"/>
    </source>
</evidence>
<dbReference type="Pfam" id="PF01138">
    <property type="entry name" value="RNase_PH"/>
    <property type="match status" value="1"/>
</dbReference>
<keyword evidence="7" id="KW-0694">RNA-binding</keyword>
<evidence type="ECO:0000256" key="3">
    <source>
        <dbReference type="ARBA" id="ARBA00006678"/>
    </source>
</evidence>
<dbReference type="PANTHER" id="PTHR11097">
    <property type="entry name" value="EXOSOME COMPLEX EXONUCLEASE RIBOSOMAL RNA PROCESSING PROTEIN"/>
    <property type="match status" value="1"/>
</dbReference>
<evidence type="ECO:0000256" key="6">
    <source>
        <dbReference type="ARBA" id="ARBA00022835"/>
    </source>
</evidence>
<comment type="similarity">
    <text evidence="3">Belongs to the RNase PH family.</text>
</comment>
<evidence type="ECO:0000256" key="1">
    <source>
        <dbReference type="ARBA" id="ARBA00004496"/>
    </source>
</evidence>
<dbReference type="InterPro" id="IPR050590">
    <property type="entry name" value="Exosome_comp_Rrp42_subfam"/>
</dbReference>
<dbReference type="PANTHER" id="PTHR11097:SF9">
    <property type="entry name" value="EXOSOME COMPLEX COMPONENT RRP43"/>
    <property type="match status" value="1"/>
</dbReference>
<dbReference type="GO" id="GO:0000177">
    <property type="term" value="C:cytoplasmic exosome (RNase complex)"/>
    <property type="evidence" value="ECO:0007669"/>
    <property type="project" value="TreeGrafter"/>
</dbReference>
<evidence type="ECO:0000313" key="12">
    <source>
        <dbReference type="EMBL" id="KAF2098114.1"/>
    </source>
</evidence>
<evidence type="ECO:0000259" key="11">
    <source>
        <dbReference type="Pfam" id="PF01138"/>
    </source>
</evidence>
<accession>A0A9P4IC71</accession>
<evidence type="ECO:0000256" key="4">
    <source>
        <dbReference type="ARBA" id="ARBA00022490"/>
    </source>
</evidence>
<evidence type="ECO:0000256" key="7">
    <source>
        <dbReference type="ARBA" id="ARBA00022884"/>
    </source>
</evidence>
<dbReference type="SUPFAM" id="SSF54211">
    <property type="entry name" value="Ribosomal protein S5 domain 2-like"/>
    <property type="match status" value="1"/>
</dbReference>
<dbReference type="GO" id="GO:0034475">
    <property type="term" value="P:U4 snRNA 3'-end processing"/>
    <property type="evidence" value="ECO:0007669"/>
    <property type="project" value="TreeGrafter"/>
</dbReference>
<dbReference type="GO" id="GO:0071035">
    <property type="term" value="P:nuclear polyadenylation-dependent rRNA catabolic process"/>
    <property type="evidence" value="ECO:0007669"/>
    <property type="project" value="TreeGrafter"/>
</dbReference>
<dbReference type="GO" id="GO:0000176">
    <property type="term" value="C:nuclear exosome (RNase complex)"/>
    <property type="evidence" value="ECO:0007669"/>
    <property type="project" value="UniProtKB-ARBA"/>
</dbReference>
<keyword evidence="13" id="KW-1185">Reference proteome</keyword>
<organism evidence="12 13">
    <name type="scientific">Rhizodiscina lignyota</name>
    <dbReference type="NCBI Taxonomy" id="1504668"/>
    <lineage>
        <taxon>Eukaryota</taxon>
        <taxon>Fungi</taxon>
        <taxon>Dikarya</taxon>
        <taxon>Ascomycota</taxon>
        <taxon>Pezizomycotina</taxon>
        <taxon>Dothideomycetes</taxon>
        <taxon>Pleosporomycetidae</taxon>
        <taxon>Aulographales</taxon>
        <taxon>Rhizodiscinaceae</taxon>
        <taxon>Rhizodiscina</taxon>
    </lineage>
</organism>
<dbReference type="GO" id="GO:0071038">
    <property type="term" value="P:TRAMP-dependent tRNA surveillance pathway"/>
    <property type="evidence" value="ECO:0007669"/>
    <property type="project" value="TreeGrafter"/>
</dbReference>
<evidence type="ECO:0000256" key="2">
    <source>
        <dbReference type="ARBA" id="ARBA00004604"/>
    </source>
</evidence>
<feature type="domain" description="Exoribonuclease phosphorolytic" evidence="11">
    <location>
        <begin position="48"/>
        <end position="234"/>
    </location>
</feature>
<proteinExistence type="inferred from homology"/>
<keyword evidence="6" id="KW-0271">Exosome</keyword>
<dbReference type="InterPro" id="IPR036345">
    <property type="entry name" value="ExoRNase_PH_dom2_sf"/>
</dbReference>
<dbReference type="InterPro" id="IPR027408">
    <property type="entry name" value="PNPase/RNase_PH_dom_sf"/>
</dbReference>
<protein>
    <recommendedName>
        <fullName evidence="9">Ribosomal RNA-processing protein 43</fullName>
    </recommendedName>
</protein>
<dbReference type="GO" id="GO:0035925">
    <property type="term" value="F:mRNA 3'-UTR AU-rich region binding"/>
    <property type="evidence" value="ECO:0007669"/>
    <property type="project" value="TreeGrafter"/>
</dbReference>
<keyword evidence="4" id="KW-0963">Cytoplasm</keyword>
<evidence type="ECO:0000313" key="13">
    <source>
        <dbReference type="Proteomes" id="UP000799772"/>
    </source>
</evidence>
<dbReference type="InterPro" id="IPR001247">
    <property type="entry name" value="ExoRNase_PH_dom1"/>
</dbReference>
<dbReference type="SUPFAM" id="SSF55666">
    <property type="entry name" value="Ribonuclease PH domain 2-like"/>
    <property type="match status" value="1"/>
</dbReference>
<evidence type="ECO:0000256" key="10">
    <source>
        <dbReference type="SAM" id="MobiDB-lite"/>
    </source>
</evidence>
<comment type="caution">
    <text evidence="12">The sequence shown here is derived from an EMBL/GenBank/DDBJ whole genome shotgun (WGS) entry which is preliminary data.</text>
</comment>
<dbReference type="AlphaFoldDB" id="A0A9P4IC71"/>
<gene>
    <name evidence="12" type="ORF">NA57DRAFT_40518</name>
</gene>
<sequence>MTSASPMPLSFSREIFATVSPAPYLLANLTNVEGEEYPRRTNSRQTDEFRLPIINVNSLQHCFGSAVVRTGDTAVVCGVRGEILHSSDIANPPNVPATSLHPQSGTAGSDTASPAQDIYEIPALNLLVPNIELATGSSPAYLPGNPPTALAQTLSQRMLSLLHSTRLVDVNDLRILYQPPATPEDEETPDVSPAVEIKAYWTLYIDILFMSLDGNPFDAAWGALLAALKNTKLPRAWWDPDLEMIVCSDAISDARGLNLHGVPVSVSFAVFDTKRHKGMGEKDMAWVLADPDTFEEGLCEETVTIVVDGLSSNGMQLRRIEKSGGTIVGKDIMRSIVGRAAKRWEEWHSVIGQAGG</sequence>
<dbReference type="OrthoDB" id="45882at2759"/>
<dbReference type="InterPro" id="IPR020568">
    <property type="entry name" value="Ribosomal_Su5_D2-typ_SF"/>
</dbReference>
<dbReference type="EMBL" id="ML978127">
    <property type="protein sequence ID" value="KAF2098114.1"/>
    <property type="molecule type" value="Genomic_DNA"/>
</dbReference>
<dbReference type="GO" id="GO:0034476">
    <property type="term" value="P:U5 snRNA 3'-end processing"/>
    <property type="evidence" value="ECO:0007669"/>
    <property type="project" value="TreeGrafter"/>
</dbReference>
<keyword evidence="8" id="KW-0539">Nucleus</keyword>
<evidence type="ECO:0000256" key="5">
    <source>
        <dbReference type="ARBA" id="ARBA00022552"/>
    </source>
</evidence>
<dbReference type="GO" id="GO:0000467">
    <property type="term" value="P:exonucleolytic trimming to generate mature 3'-end of 5.8S rRNA from tricistronic rRNA transcript (SSU-rRNA, 5.8S rRNA, LSU-rRNA)"/>
    <property type="evidence" value="ECO:0007669"/>
    <property type="project" value="TreeGrafter"/>
</dbReference>
<dbReference type="GO" id="GO:0034473">
    <property type="term" value="P:U1 snRNA 3'-end processing"/>
    <property type="evidence" value="ECO:0007669"/>
    <property type="project" value="TreeGrafter"/>
</dbReference>
<reference evidence="12" key="1">
    <citation type="journal article" date="2020" name="Stud. Mycol.">
        <title>101 Dothideomycetes genomes: a test case for predicting lifestyles and emergence of pathogens.</title>
        <authorList>
            <person name="Haridas S."/>
            <person name="Albert R."/>
            <person name="Binder M."/>
            <person name="Bloem J."/>
            <person name="Labutti K."/>
            <person name="Salamov A."/>
            <person name="Andreopoulos B."/>
            <person name="Baker S."/>
            <person name="Barry K."/>
            <person name="Bills G."/>
            <person name="Bluhm B."/>
            <person name="Cannon C."/>
            <person name="Castanera R."/>
            <person name="Culley D."/>
            <person name="Daum C."/>
            <person name="Ezra D."/>
            <person name="Gonzalez J."/>
            <person name="Henrissat B."/>
            <person name="Kuo A."/>
            <person name="Liang C."/>
            <person name="Lipzen A."/>
            <person name="Lutzoni F."/>
            <person name="Magnuson J."/>
            <person name="Mondo S."/>
            <person name="Nolan M."/>
            <person name="Ohm R."/>
            <person name="Pangilinan J."/>
            <person name="Park H.-J."/>
            <person name="Ramirez L."/>
            <person name="Alfaro M."/>
            <person name="Sun H."/>
            <person name="Tritt A."/>
            <person name="Yoshinaga Y."/>
            <person name="Zwiers L.-H."/>
            <person name="Turgeon B."/>
            <person name="Goodwin S."/>
            <person name="Spatafora J."/>
            <person name="Crous P."/>
            <person name="Grigoriev I."/>
        </authorList>
    </citation>
    <scope>NUCLEOTIDE SEQUENCE</scope>
    <source>
        <strain evidence="12">CBS 133067</strain>
    </source>
</reference>
<dbReference type="GO" id="GO:0016075">
    <property type="term" value="P:rRNA catabolic process"/>
    <property type="evidence" value="ECO:0007669"/>
    <property type="project" value="TreeGrafter"/>
</dbReference>
<name>A0A9P4IC71_9PEZI</name>
<evidence type="ECO:0000256" key="9">
    <source>
        <dbReference type="ARBA" id="ARBA00030617"/>
    </source>
</evidence>
<dbReference type="Proteomes" id="UP000799772">
    <property type="component" value="Unassembled WGS sequence"/>
</dbReference>
<keyword evidence="5" id="KW-0698">rRNA processing</keyword>